<feature type="region of interest" description="Disordered" evidence="1">
    <location>
        <begin position="317"/>
        <end position="364"/>
    </location>
</feature>
<evidence type="ECO:0000256" key="1">
    <source>
        <dbReference type="SAM" id="MobiDB-lite"/>
    </source>
</evidence>
<dbReference type="Pfam" id="PF23398">
    <property type="entry name" value="FAZ1_cons"/>
    <property type="match status" value="2"/>
</dbReference>
<feature type="compositionally biased region" description="Polar residues" evidence="1">
    <location>
        <begin position="174"/>
        <end position="183"/>
    </location>
</feature>
<name>K2NQA4_TRYCR</name>
<feature type="domain" description="Flagellar attachment zone protein 1 conserved" evidence="2">
    <location>
        <begin position="70"/>
        <end position="159"/>
    </location>
</feature>
<dbReference type="InterPro" id="IPR056614">
    <property type="entry name" value="FAZ1_cons"/>
</dbReference>
<feature type="domain" description="Flagellar attachment zone protein 1 conserved" evidence="2">
    <location>
        <begin position="233"/>
        <end position="319"/>
    </location>
</feature>
<comment type="caution">
    <text evidence="3">The sequence shown here is derived from an EMBL/GenBank/DDBJ whole genome shotgun (WGS) entry which is preliminary data.</text>
</comment>
<keyword evidence="4" id="KW-1185">Reference proteome</keyword>
<reference evidence="3 4" key="1">
    <citation type="journal article" date="2012" name="BMC Genomics">
        <title>Comparative genomic analysis of human infective Trypanosoma cruzi lineages with the bat-restricted subspecies T. cruzi marinkellei.</title>
        <authorList>
            <person name="Franzen O."/>
            <person name="Talavera-Lopez C."/>
            <person name="Ochaya S."/>
            <person name="Butler C.E."/>
            <person name="Messenger L.A."/>
            <person name="Lewis M.D."/>
            <person name="Llewellyn M.S."/>
            <person name="Marinkelle C.J."/>
            <person name="Tyler K.M."/>
            <person name="Miles M.A."/>
            <person name="Andersson B."/>
        </authorList>
    </citation>
    <scope>NUCLEOTIDE SEQUENCE [LARGE SCALE GENOMIC DNA]</scope>
    <source>
        <strain evidence="3 4">B7</strain>
    </source>
</reference>
<protein>
    <recommendedName>
        <fullName evidence="2">Flagellar attachment zone protein 1 conserved domain-containing protein</fullName>
    </recommendedName>
</protein>
<organism evidence="3 4">
    <name type="scientific">Trypanosoma cruzi marinkellei</name>
    <dbReference type="NCBI Taxonomy" id="85056"/>
    <lineage>
        <taxon>Eukaryota</taxon>
        <taxon>Discoba</taxon>
        <taxon>Euglenozoa</taxon>
        <taxon>Kinetoplastea</taxon>
        <taxon>Metakinetoplastina</taxon>
        <taxon>Trypanosomatida</taxon>
        <taxon>Trypanosomatidae</taxon>
        <taxon>Trypanosoma</taxon>
        <taxon>Schizotrypanum</taxon>
    </lineage>
</organism>
<dbReference type="AlphaFoldDB" id="K2NQA4"/>
<dbReference type="Proteomes" id="UP000007350">
    <property type="component" value="Unassembled WGS sequence"/>
</dbReference>
<feature type="compositionally biased region" description="Basic and acidic residues" evidence="1">
    <location>
        <begin position="322"/>
        <end position="340"/>
    </location>
</feature>
<sequence length="414" mass="46807">MEDFRSRAGCTNNDLVWGGEKNNFFGSATAERANQFGTENAASANSITCEEVTQIEDLELDELRDSNGGFVTTRHKLQFNGAGWSFIMEQHYDELYEAFRSSTAKALELSETDVFEICFSVGSLVAQFSIRHPISMLGRHINQALIKYDYAVVWALYHRGGEKYGIPQLINKENPLSSPTPTKNIKRDNEDGQPMEGNTKGEISQCIATPSTAREIRQNKDNIVGSGSPTYSSTHNMSFSGASWGSILKEHMEEIQKAIEHDVSDAAGIPGKFQTRLCFEDEKLSVIFTATYENNEGSPIINRHLSEQGYQHVRNIYKKKNDKTTSRSKNKEQENRELTKKNPFSGNQKTTHDLPTPQWGIRLPENSSTKNAVTVLTPRRILLGGNRAMERVMPVETMIVTEHYHQDSVYYYYY</sequence>
<dbReference type="OrthoDB" id="249669at2759"/>
<gene>
    <name evidence="3" type="ORF">MOQ_005110</name>
</gene>
<evidence type="ECO:0000313" key="4">
    <source>
        <dbReference type="Proteomes" id="UP000007350"/>
    </source>
</evidence>
<feature type="region of interest" description="Disordered" evidence="1">
    <location>
        <begin position="171"/>
        <end position="200"/>
    </location>
</feature>
<evidence type="ECO:0000259" key="2">
    <source>
        <dbReference type="Pfam" id="PF23398"/>
    </source>
</evidence>
<evidence type="ECO:0000313" key="3">
    <source>
        <dbReference type="EMBL" id="EKF31057.1"/>
    </source>
</evidence>
<dbReference type="EMBL" id="AHKC01011086">
    <property type="protein sequence ID" value="EKF31057.1"/>
    <property type="molecule type" value="Genomic_DNA"/>
</dbReference>
<proteinExistence type="predicted"/>
<accession>K2NQA4</accession>